<feature type="region of interest" description="Disordered" evidence="10">
    <location>
        <begin position="608"/>
        <end position="640"/>
    </location>
</feature>
<dbReference type="CDD" id="cd20452">
    <property type="entry name" value="Tudor_dPCL-like"/>
    <property type="match status" value="1"/>
</dbReference>
<evidence type="ECO:0000256" key="4">
    <source>
        <dbReference type="ARBA" id="ARBA00022737"/>
    </source>
</evidence>
<dbReference type="PANTHER" id="PTHR12628:SF21">
    <property type="entry name" value="PHD-TYPE DOMAIN-CONTAINING PROTEIN"/>
    <property type="match status" value="1"/>
</dbReference>
<evidence type="ECO:0000256" key="9">
    <source>
        <dbReference type="PROSITE-ProRule" id="PRU00146"/>
    </source>
</evidence>
<evidence type="ECO:0000313" key="12">
    <source>
        <dbReference type="EMBL" id="CAH1401177.1"/>
    </source>
</evidence>
<dbReference type="EMBL" id="OV725081">
    <property type="protein sequence ID" value="CAH1401177.1"/>
    <property type="molecule type" value="Genomic_DNA"/>
</dbReference>
<keyword evidence="3" id="KW-0479">Metal-binding</keyword>
<dbReference type="PROSITE" id="PS01359">
    <property type="entry name" value="ZF_PHD_1"/>
    <property type="match status" value="1"/>
</dbReference>
<feature type="compositionally biased region" description="Gly residues" evidence="10">
    <location>
        <begin position="609"/>
        <end position="618"/>
    </location>
</feature>
<feature type="region of interest" description="Disordered" evidence="10">
    <location>
        <begin position="489"/>
        <end position="566"/>
    </location>
</feature>
<dbReference type="GO" id="GO:0045814">
    <property type="term" value="P:negative regulation of gene expression, epigenetic"/>
    <property type="evidence" value="ECO:0007669"/>
    <property type="project" value="TreeGrafter"/>
</dbReference>
<feature type="domain" description="PHD-type" evidence="11">
    <location>
        <begin position="80"/>
        <end position="135"/>
    </location>
</feature>
<evidence type="ECO:0000259" key="11">
    <source>
        <dbReference type="PROSITE" id="PS50016"/>
    </source>
</evidence>
<evidence type="ECO:0000256" key="10">
    <source>
        <dbReference type="SAM" id="MobiDB-lite"/>
    </source>
</evidence>
<dbReference type="Proteomes" id="UP001152798">
    <property type="component" value="Chromosome 5"/>
</dbReference>
<dbReference type="OrthoDB" id="10033786at2759"/>
<dbReference type="SUPFAM" id="SSF57903">
    <property type="entry name" value="FYVE/PHD zinc finger"/>
    <property type="match status" value="2"/>
</dbReference>
<reference evidence="12" key="1">
    <citation type="submission" date="2022-01" db="EMBL/GenBank/DDBJ databases">
        <authorList>
            <person name="King R."/>
        </authorList>
    </citation>
    <scope>NUCLEOTIDE SEQUENCE</scope>
</reference>
<evidence type="ECO:0000256" key="7">
    <source>
        <dbReference type="ARBA" id="ARBA00022853"/>
    </source>
</evidence>
<protein>
    <recommendedName>
        <fullName evidence="11">PHD-type domain-containing protein</fullName>
    </recommendedName>
</protein>
<evidence type="ECO:0000256" key="1">
    <source>
        <dbReference type="ARBA" id="ARBA00004123"/>
    </source>
</evidence>
<dbReference type="InterPro" id="IPR013083">
    <property type="entry name" value="Znf_RING/FYVE/PHD"/>
</dbReference>
<sequence>MSKRKDNTHGEHPPPDSTTKEKISFSVGDEVLMQQKDGNFYLGTVVKIDSLREQCQVKFGDNTESWSNYSKLTKLSTGLGIMCVKCKVSQTETDNDIIICDKCSRGYHQRCHVPEVSEEFLSDEAKWECSRCCDPASLKRTQPQRKSTSVTPVPPPPPPLPPPPPPPAPKVASPVPSLPIPPAPVVATTAVSPCAVVNPSGPPVATEAQKKKLPYNLNDLHWDLQHRSNTENKYCYCGGPGKWFLKMLQCGRCRQWFHGRCLVSLRYPLFFGDRFYVFVCTLCNSGKEFLRRLEVKWIDLVHLAAFNLTLKTAKKYEDVDADIMKFVNSNWNELQLPPKILETSEAERRDIVLSVFTSNRNRFKCAREDKSRTTKWGLRVRVPPPTPVFSLPPNKPLSDQVLSDAWNNSARLKFLPPPPRSLLPTKPGDDFDLNDLKDKLPGIDILHIETRLLVLPKGVPASGHNVCIKSSTPIYPESRAIKRRIKEQGIETERLRKSRKARRMLRSSLNNKDGKERQDLPPTPPSSESNPEVANAQPDTSGDETSSRGTLDSIIPPPADFEGRNNPFLGGIAPILRPVKRRLSEKDIIITSTGEVKRRKVRRTMNKIGGRGVEGGGRGRLRKHQKCTPNSSPVKGQPPQTIEELKSSVNQYFGAVNRIASGAKFTIRAKRISLDGTTQYLINWGTPT</sequence>
<evidence type="ECO:0000313" key="13">
    <source>
        <dbReference type="Proteomes" id="UP001152798"/>
    </source>
</evidence>
<feature type="region of interest" description="Disordered" evidence="10">
    <location>
        <begin position="1"/>
        <end position="22"/>
    </location>
</feature>
<evidence type="ECO:0000256" key="2">
    <source>
        <dbReference type="ARBA" id="ARBA00008084"/>
    </source>
</evidence>
<evidence type="ECO:0000256" key="8">
    <source>
        <dbReference type="ARBA" id="ARBA00023242"/>
    </source>
</evidence>
<dbReference type="InterPro" id="IPR001965">
    <property type="entry name" value="Znf_PHD"/>
</dbReference>
<keyword evidence="4" id="KW-0677">Repeat</keyword>
<dbReference type="Pfam" id="PF14061">
    <property type="entry name" value="Mtf2_C"/>
    <property type="match status" value="1"/>
</dbReference>
<gene>
    <name evidence="12" type="ORF">NEZAVI_LOCUS10254</name>
</gene>
<dbReference type="Gene3D" id="2.30.30.140">
    <property type="match status" value="1"/>
</dbReference>
<dbReference type="GO" id="GO:0003677">
    <property type="term" value="F:DNA binding"/>
    <property type="evidence" value="ECO:0007669"/>
    <property type="project" value="TreeGrafter"/>
</dbReference>
<dbReference type="PANTHER" id="PTHR12628">
    <property type="entry name" value="POLYCOMB-LIKE TRANSCRIPTION FACTOR"/>
    <property type="match status" value="1"/>
</dbReference>
<dbReference type="Gene3D" id="3.90.980.20">
    <property type="match status" value="1"/>
</dbReference>
<feature type="region of interest" description="Disordered" evidence="10">
    <location>
        <begin position="140"/>
        <end position="173"/>
    </location>
</feature>
<keyword evidence="13" id="KW-1185">Reference proteome</keyword>
<keyword evidence="6" id="KW-0862">Zinc</keyword>
<name>A0A9P0HG63_NEZVI</name>
<comment type="similarity">
    <text evidence="2">Belongs to the Polycomblike family.</text>
</comment>
<dbReference type="SMART" id="SM00333">
    <property type="entry name" value="TUDOR"/>
    <property type="match status" value="1"/>
</dbReference>
<evidence type="ECO:0000256" key="3">
    <source>
        <dbReference type="ARBA" id="ARBA00022723"/>
    </source>
</evidence>
<feature type="compositionally biased region" description="Basic residues" evidence="10">
    <location>
        <begin position="496"/>
        <end position="505"/>
    </location>
</feature>
<keyword evidence="7" id="KW-0156">Chromatin regulator</keyword>
<dbReference type="InterPro" id="IPR019786">
    <property type="entry name" value="Zinc_finger_PHD-type_CS"/>
</dbReference>
<dbReference type="InterPro" id="IPR011011">
    <property type="entry name" value="Znf_FYVE_PHD"/>
</dbReference>
<feature type="compositionally biased region" description="Polar residues" evidence="10">
    <location>
        <begin position="537"/>
        <end position="550"/>
    </location>
</feature>
<comment type="subcellular location">
    <subcellularLocation>
        <location evidence="1">Nucleus</location>
    </subcellularLocation>
</comment>
<keyword evidence="8" id="KW-0539">Nucleus</keyword>
<feature type="compositionally biased region" description="Polar residues" evidence="10">
    <location>
        <begin position="627"/>
        <end position="640"/>
    </location>
</feature>
<feature type="compositionally biased region" description="Pro residues" evidence="10">
    <location>
        <begin position="152"/>
        <end position="169"/>
    </location>
</feature>
<accession>A0A9P0HG63</accession>
<dbReference type="InterPro" id="IPR002999">
    <property type="entry name" value="Tudor"/>
</dbReference>
<dbReference type="SUPFAM" id="SSF63748">
    <property type="entry name" value="Tudor/PWWP/MBT"/>
    <property type="match status" value="1"/>
</dbReference>
<dbReference type="InterPro" id="IPR025894">
    <property type="entry name" value="Mtf2_C_dom"/>
</dbReference>
<dbReference type="GO" id="GO:0008270">
    <property type="term" value="F:zinc ion binding"/>
    <property type="evidence" value="ECO:0007669"/>
    <property type="project" value="UniProtKB-KW"/>
</dbReference>
<organism evidence="12 13">
    <name type="scientific">Nezara viridula</name>
    <name type="common">Southern green stink bug</name>
    <name type="synonym">Cimex viridulus</name>
    <dbReference type="NCBI Taxonomy" id="85310"/>
    <lineage>
        <taxon>Eukaryota</taxon>
        <taxon>Metazoa</taxon>
        <taxon>Ecdysozoa</taxon>
        <taxon>Arthropoda</taxon>
        <taxon>Hexapoda</taxon>
        <taxon>Insecta</taxon>
        <taxon>Pterygota</taxon>
        <taxon>Neoptera</taxon>
        <taxon>Paraneoptera</taxon>
        <taxon>Hemiptera</taxon>
        <taxon>Heteroptera</taxon>
        <taxon>Panheteroptera</taxon>
        <taxon>Pentatomomorpha</taxon>
        <taxon>Pentatomoidea</taxon>
        <taxon>Pentatomidae</taxon>
        <taxon>Pentatominae</taxon>
        <taxon>Nezara</taxon>
    </lineage>
</organism>
<dbReference type="Gene3D" id="3.30.40.10">
    <property type="entry name" value="Zinc/RING finger domain, C3HC4 (zinc finger)"/>
    <property type="match status" value="1"/>
</dbReference>
<dbReference type="PROSITE" id="PS50016">
    <property type="entry name" value="ZF_PHD_2"/>
    <property type="match status" value="1"/>
</dbReference>
<keyword evidence="5 9" id="KW-0863">Zinc-finger</keyword>
<dbReference type="Pfam" id="PF00628">
    <property type="entry name" value="PHD"/>
    <property type="match status" value="1"/>
</dbReference>
<evidence type="ECO:0000256" key="6">
    <source>
        <dbReference type="ARBA" id="ARBA00022833"/>
    </source>
</evidence>
<dbReference type="SMART" id="SM00249">
    <property type="entry name" value="PHD"/>
    <property type="match status" value="2"/>
</dbReference>
<proteinExistence type="inferred from homology"/>
<evidence type="ECO:0000256" key="5">
    <source>
        <dbReference type="ARBA" id="ARBA00022771"/>
    </source>
</evidence>
<dbReference type="InterPro" id="IPR019787">
    <property type="entry name" value="Znf_PHD-finger"/>
</dbReference>
<dbReference type="GO" id="GO:0005634">
    <property type="term" value="C:nucleus"/>
    <property type="evidence" value="ECO:0007669"/>
    <property type="project" value="UniProtKB-SubCell"/>
</dbReference>
<dbReference type="GO" id="GO:0003682">
    <property type="term" value="F:chromatin binding"/>
    <property type="evidence" value="ECO:0007669"/>
    <property type="project" value="TreeGrafter"/>
</dbReference>
<dbReference type="AlphaFoldDB" id="A0A9P0HG63"/>